<keyword evidence="12" id="KW-1185">Reference proteome</keyword>
<dbReference type="AlphaFoldDB" id="A0A1J1IBW9"/>
<evidence type="ECO:0000256" key="8">
    <source>
        <dbReference type="ARBA" id="ARBA00022989"/>
    </source>
</evidence>
<organism evidence="11 12">
    <name type="scientific">Clunio marinus</name>
    <dbReference type="NCBI Taxonomy" id="568069"/>
    <lineage>
        <taxon>Eukaryota</taxon>
        <taxon>Metazoa</taxon>
        <taxon>Ecdysozoa</taxon>
        <taxon>Arthropoda</taxon>
        <taxon>Hexapoda</taxon>
        <taxon>Insecta</taxon>
        <taxon>Pterygota</taxon>
        <taxon>Neoptera</taxon>
        <taxon>Endopterygota</taxon>
        <taxon>Diptera</taxon>
        <taxon>Nematocera</taxon>
        <taxon>Chironomoidea</taxon>
        <taxon>Chironomidae</taxon>
        <taxon>Clunio</taxon>
    </lineage>
</organism>
<evidence type="ECO:0000256" key="7">
    <source>
        <dbReference type="ARBA" id="ARBA00022927"/>
    </source>
</evidence>
<reference evidence="11 12" key="1">
    <citation type="submission" date="2015-04" db="EMBL/GenBank/DDBJ databases">
        <authorList>
            <person name="Syromyatnikov M.Y."/>
            <person name="Popov V.N."/>
        </authorList>
    </citation>
    <scope>NUCLEOTIDE SEQUENCE [LARGE SCALE GENOMIC DNA]</scope>
</reference>
<accession>A0A1J1IBW9</accession>
<dbReference type="Proteomes" id="UP000183832">
    <property type="component" value="Unassembled WGS sequence"/>
</dbReference>
<keyword evidence="6" id="KW-0732">Signal</keyword>
<keyword evidence="7" id="KW-0653">Protein transport</keyword>
<protein>
    <recommendedName>
        <fullName evidence="2">Protein amnionless</fullName>
    </recommendedName>
</protein>
<feature type="transmembrane region" description="Helical" evidence="10">
    <location>
        <begin position="471"/>
        <end position="493"/>
    </location>
</feature>
<evidence type="ECO:0000256" key="6">
    <source>
        <dbReference type="ARBA" id="ARBA00022729"/>
    </source>
</evidence>
<evidence type="ECO:0000256" key="2">
    <source>
        <dbReference type="ARBA" id="ARBA00021200"/>
    </source>
</evidence>
<keyword evidence="5 10" id="KW-0812">Transmembrane</keyword>
<gene>
    <name evidence="11" type="primary">similar to Protein amnionless</name>
    <name evidence="11" type="ORF">CLUMA_CG011108</name>
</gene>
<evidence type="ECO:0000256" key="9">
    <source>
        <dbReference type="ARBA" id="ARBA00023136"/>
    </source>
</evidence>
<dbReference type="Pfam" id="PF14828">
    <property type="entry name" value="Amnionless"/>
    <property type="match status" value="1"/>
</dbReference>
<evidence type="ECO:0000256" key="1">
    <source>
        <dbReference type="ARBA" id="ARBA00004251"/>
    </source>
</evidence>
<evidence type="ECO:0000256" key="4">
    <source>
        <dbReference type="ARBA" id="ARBA00022475"/>
    </source>
</evidence>
<keyword evidence="4" id="KW-1003">Cell membrane</keyword>
<dbReference type="PANTHER" id="PTHR14995:SF2">
    <property type="entry name" value="PROTEIN AMNIONLESS"/>
    <property type="match status" value="1"/>
</dbReference>
<evidence type="ECO:0000256" key="5">
    <source>
        <dbReference type="ARBA" id="ARBA00022692"/>
    </source>
</evidence>
<sequence length="574" mass="65775">MFQSKPDTEACHFIAELNFTAKSKGKSSGKWGGLESTYSKVLNFSAVLVFKTGNKGSENPKYLRNTSNRYKQENISIITTSALLPTRSIQTRNDIEKSDKNRNREEVEERMKKFTHHVSAEFLGLGESRRIIWNQRTNIGDANNWEDNKMPCSSDALHFPQRSYDLIKLSNFSMKEIILPKTGGFILDSQTTLNFHENDPQCKPNETKMFKSVIQSPWLSTSNWNNARDVSEIEVDDEFYNKATPHEERLPCDNDEVIFPINNSYVVDLQSIPSLSFKTIAINGRILSIGEFKEFLSSTFGQSMFKNVENTIFDESSCIDENKCVCHRKNAALMEQLCSNEMRDCRSIPPCTDPIEPIGHCCFECGALFQMKLNAINNFQLKTFKRNIAEAVNATSVVDADKIVYHISVVTGKERQLYLQLIIVDRYEYDELSTKLMDDLRKTLLNKFYETQSKFYFISGMPFTPNESGHVLAFVFGTFFFVALFMTLIYAVYYDDKHFPRLFAVVVRNRRFLQPTDVTFARFDNAPHVNEDEACSASGVDLHFGSDQSIENLNTSFNNPMFDQNITEESAKED</sequence>
<evidence type="ECO:0000313" key="12">
    <source>
        <dbReference type="Proteomes" id="UP000183832"/>
    </source>
</evidence>
<evidence type="ECO:0000313" key="11">
    <source>
        <dbReference type="EMBL" id="CRK97728.1"/>
    </source>
</evidence>
<dbReference type="STRING" id="568069.A0A1J1IBW9"/>
<dbReference type="GO" id="GO:0030139">
    <property type="term" value="C:endocytic vesicle"/>
    <property type="evidence" value="ECO:0007669"/>
    <property type="project" value="TreeGrafter"/>
</dbReference>
<keyword evidence="3" id="KW-0813">Transport</keyword>
<comment type="subcellular location">
    <subcellularLocation>
        <location evidence="1">Cell membrane</location>
        <topology evidence="1">Single-pass type I membrane protein</topology>
    </subcellularLocation>
</comment>
<proteinExistence type="predicted"/>
<name>A0A1J1IBW9_9DIPT</name>
<dbReference type="GO" id="GO:0016324">
    <property type="term" value="C:apical plasma membrane"/>
    <property type="evidence" value="ECO:0007669"/>
    <property type="project" value="TreeGrafter"/>
</dbReference>
<evidence type="ECO:0000256" key="3">
    <source>
        <dbReference type="ARBA" id="ARBA00022448"/>
    </source>
</evidence>
<dbReference type="OrthoDB" id="1898221at2759"/>
<dbReference type="InterPro" id="IPR026112">
    <property type="entry name" value="AMN"/>
</dbReference>
<dbReference type="EMBL" id="CVRI01000047">
    <property type="protein sequence ID" value="CRK97728.1"/>
    <property type="molecule type" value="Genomic_DNA"/>
</dbReference>
<dbReference type="PANTHER" id="PTHR14995">
    <property type="entry name" value="AMNIONLESS"/>
    <property type="match status" value="1"/>
</dbReference>
<keyword evidence="9 10" id="KW-0472">Membrane</keyword>
<dbReference type="GO" id="GO:0015031">
    <property type="term" value="P:protein transport"/>
    <property type="evidence" value="ECO:0007669"/>
    <property type="project" value="UniProtKB-KW"/>
</dbReference>
<dbReference type="GO" id="GO:0006898">
    <property type="term" value="P:receptor-mediated endocytosis"/>
    <property type="evidence" value="ECO:0007669"/>
    <property type="project" value="TreeGrafter"/>
</dbReference>
<keyword evidence="8 10" id="KW-1133">Transmembrane helix</keyword>
<evidence type="ECO:0000256" key="10">
    <source>
        <dbReference type="SAM" id="Phobius"/>
    </source>
</evidence>